<gene>
    <name evidence="1" type="ORF">DSCW_52280</name>
</gene>
<name>A0A5K7ZDK8_9BACT</name>
<sequence length="73" mass="8332">MDKKRKEYHNEIKRKGYPELGERDEENVGIVSLVHINNVDDLQIVISWGWSALDLVVFVVVAPNALISITTVR</sequence>
<dbReference type="KEGG" id="dwd:DSCW_52280"/>
<evidence type="ECO:0000313" key="2">
    <source>
        <dbReference type="Proteomes" id="UP000427769"/>
    </source>
</evidence>
<dbReference type="AlphaFoldDB" id="A0A5K7ZDK8"/>
<dbReference type="RefSeq" id="WP_170302053.1">
    <property type="nucleotide sequence ID" value="NZ_AP021875.1"/>
</dbReference>
<reference evidence="1 2" key="1">
    <citation type="submission" date="2019-11" db="EMBL/GenBank/DDBJ databases">
        <title>Comparative genomics of hydrocarbon-degrading Desulfosarcina strains.</title>
        <authorList>
            <person name="Watanabe M."/>
            <person name="Kojima H."/>
            <person name="Fukui M."/>
        </authorList>
    </citation>
    <scope>NUCLEOTIDE SEQUENCE [LARGE SCALE GENOMIC DNA]</scope>
    <source>
        <strain evidence="1 2">PP31</strain>
    </source>
</reference>
<dbReference type="Proteomes" id="UP000427769">
    <property type="component" value="Chromosome"/>
</dbReference>
<dbReference type="EMBL" id="AP021875">
    <property type="protein sequence ID" value="BBO77811.1"/>
    <property type="molecule type" value="Genomic_DNA"/>
</dbReference>
<evidence type="ECO:0000313" key="1">
    <source>
        <dbReference type="EMBL" id="BBO77811.1"/>
    </source>
</evidence>
<organism evidence="1 2">
    <name type="scientific">Desulfosarcina widdelii</name>
    <dbReference type="NCBI Taxonomy" id="947919"/>
    <lineage>
        <taxon>Bacteria</taxon>
        <taxon>Pseudomonadati</taxon>
        <taxon>Thermodesulfobacteriota</taxon>
        <taxon>Desulfobacteria</taxon>
        <taxon>Desulfobacterales</taxon>
        <taxon>Desulfosarcinaceae</taxon>
        <taxon>Desulfosarcina</taxon>
    </lineage>
</organism>
<keyword evidence="2" id="KW-1185">Reference proteome</keyword>
<protein>
    <submittedName>
        <fullName evidence="1">Uncharacterized protein</fullName>
    </submittedName>
</protein>
<accession>A0A5K7ZDK8</accession>
<proteinExistence type="predicted"/>